<dbReference type="GO" id="GO:0004401">
    <property type="term" value="F:histidinol-phosphatase activity"/>
    <property type="evidence" value="ECO:0007669"/>
    <property type="project" value="UniProtKB-UniRule"/>
</dbReference>
<dbReference type="PANTHER" id="PTHR20854:SF4">
    <property type="entry name" value="INOSITOL-1-MONOPHOSPHATASE-RELATED"/>
    <property type="match status" value="1"/>
</dbReference>
<proteinExistence type="inferred from homology"/>
<dbReference type="GO" id="GO:0008934">
    <property type="term" value="F:inositol monophosphate 1-phosphatase activity"/>
    <property type="evidence" value="ECO:0007669"/>
    <property type="project" value="TreeGrafter"/>
</dbReference>
<organism evidence="13 14">
    <name type="scientific">Telmatocola sphagniphila</name>
    <dbReference type="NCBI Taxonomy" id="1123043"/>
    <lineage>
        <taxon>Bacteria</taxon>
        <taxon>Pseudomonadati</taxon>
        <taxon>Planctomycetota</taxon>
        <taxon>Planctomycetia</taxon>
        <taxon>Gemmatales</taxon>
        <taxon>Gemmataceae</taxon>
    </lineage>
</organism>
<evidence type="ECO:0000256" key="4">
    <source>
        <dbReference type="ARBA" id="ARBA00013085"/>
    </source>
</evidence>
<protein>
    <recommendedName>
        <fullName evidence="4 11">Histidinol-phosphatase</fullName>
        <ecNumber evidence="4 11">3.1.3.15</ecNumber>
    </recommendedName>
</protein>
<evidence type="ECO:0000256" key="5">
    <source>
        <dbReference type="ARBA" id="ARBA00022605"/>
    </source>
</evidence>
<dbReference type="Gene3D" id="3.30.540.10">
    <property type="entry name" value="Fructose-1,6-Bisphosphatase, subunit A, domain 1"/>
    <property type="match status" value="1"/>
</dbReference>
<evidence type="ECO:0000256" key="1">
    <source>
        <dbReference type="ARBA" id="ARBA00001946"/>
    </source>
</evidence>
<dbReference type="PRINTS" id="PR00377">
    <property type="entry name" value="IMPHPHTASES"/>
</dbReference>
<evidence type="ECO:0000313" key="13">
    <source>
        <dbReference type="EMBL" id="QVL33049.1"/>
    </source>
</evidence>
<evidence type="ECO:0000313" key="14">
    <source>
        <dbReference type="Proteomes" id="UP000676194"/>
    </source>
</evidence>
<dbReference type="UniPathway" id="UPA00031">
    <property type="reaction ID" value="UER00013"/>
</dbReference>
<dbReference type="GO" id="GO:0007165">
    <property type="term" value="P:signal transduction"/>
    <property type="evidence" value="ECO:0007669"/>
    <property type="project" value="TreeGrafter"/>
</dbReference>
<dbReference type="GO" id="GO:0000105">
    <property type="term" value="P:L-histidine biosynthetic process"/>
    <property type="evidence" value="ECO:0007669"/>
    <property type="project" value="UniProtKB-UniRule"/>
</dbReference>
<dbReference type="Pfam" id="PF00459">
    <property type="entry name" value="Inositol_P"/>
    <property type="match status" value="1"/>
</dbReference>
<keyword evidence="5" id="KW-0028">Amino-acid biosynthesis</keyword>
<comment type="catalytic activity">
    <reaction evidence="10">
        <text>L-histidinol phosphate + H2O = L-histidinol + phosphate</text>
        <dbReference type="Rhea" id="RHEA:14465"/>
        <dbReference type="ChEBI" id="CHEBI:15377"/>
        <dbReference type="ChEBI" id="CHEBI:43474"/>
        <dbReference type="ChEBI" id="CHEBI:57699"/>
        <dbReference type="ChEBI" id="CHEBI:57980"/>
        <dbReference type="EC" id="3.1.3.15"/>
    </reaction>
</comment>
<evidence type="ECO:0000256" key="6">
    <source>
        <dbReference type="ARBA" id="ARBA00022723"/>
    </source>
</evidence>
<evidence type="ECO:0000256" key="12">
    <source>
        <dbReference type="PIRSR" id="PIRSR600760-2"/>
    </source>
</evidence>
<dbReference type="Gene3D" id="3.40.190.80">
    <property type="match status" value="1"/>
</dbReference>
<comment type="cofactor">
    <cofactor evidence="1 12">
        <name>Mg(2+)</name>
        <dbReference type="ChEBI" id="CHEBI:18420"/>
    </cofactor>
</comment>
<comment type="similarity">
    <text evidence="3">Belongs to the inositol monophosphatase superfamily.</text>
</comment>
<keyword evidence="8 12" id="KW-0460">Magnesium</keyword>
<keyword evidence="14" id="KW-1185">Reference proteome</keyword>
<gene>
    <name evidence="13" type="primary">hisN</name>
    <name evidence="13" type="ORF">KIH39_03785</name>
</gene>
<feature type="binding site" evidence="12">
    <location>
        <position position="85"/>
    </location>
    <ligand>
        <name>Mg(2+)</name>
        <dbReference type="ChEBI" id="CHEBI:18420"/>
        <label>1</label>
        <note>catalytic</note>
    </ligand>
</feature>
<sequence length="256" mass="28289">MAHDWERRYEAAITVAQKAGANALSYFNKDIVVEWKADQSPVTLADQSSEEIIRQEISKNFPEDGFLGEEFGNQPGSSGYQWVIDPIDGTRNFIRGVPVWATLLGLKFHGEVIAGIAVIPAMSQTYHALKGHGSFRDGKQLHVSQIDSLKKATVVYTSITLFQQENREKQFLDLVAQCDRTRGFGDFYGFTLLAEGTVDVAIDSGVKEWDVCPLKVIVEEAGGMFSDWTGTPRIDVPQVLATNGLLHGEVLRIING</sequence>
<evidence type="ECO:0000256" key="8">
    <source>
        <dbReference type="ARBA" id="ARBA00022842"/>
    </source>
</evidence>
<dbReference type="RefSeq" id="WP_213497939.1">
    <property type="nucleotide sequence ID" value="NZ_CP074694.1"/>
</dbReference>
<dbReference type="GO" id="GO:0006020">
    <property type="term" value="P:inositol metabolic process"/>
    <property type="evidence" value="ECO:0007669"/>
    <property type="project" value="TreeGrafter"/>
</dbReference>
<dbReference type="PANTHER" id="PTHR20854">
    <property type="entry name" value="INOSITOL MONOPHOSPHATASE"/>
    <property type="match status" value="1"/>
</dbReference>
<name>A0A8E6ETZ3_9BACT</name>
<dbReference type="PROSITE" id="PS00629">
    <property type="entry name" value="IMP_1"/>
    <property type="match status" value="1"/>
</dbReference>
<reference evidence="13" key="1">
    <citation type="submission" date="2021-05" db="EMBL/GenBank/DDBJ databases">
        <title>Complete genome sequence of the cellulolytic planctomycete Telmatocola sphagniphila SP2T and characterization of the first cellulase from planctomycetes.</title>
        <authorList>
            <person name="Rakitin A.L."/>
            <person name="Beletsky A.V."/>
            <person name="Naumoff D.G."/>
            <person name="Kulichevskaya I.S."/>
            <person name="Mardanov A.V."/>
            <person name="Ravin N.V."/>
            <person name="Dedysh S.N."/>
        </authorList>
    </citation>
    <scope>NUCLEOTIDE SEQUENCE</scope>
    <source>
        <strain evidence="13">SP2T</strain>
    </source>
</reference>
<feature type="binding site" evidence="12">
    <location>
        <position position="87"/>
    </location>
    <ligand>
        <name>Mg(2+)</name>
        <dbReference type="ChEBI" id="CHEBI:18420"/>
        <label>1</label>
        <note>catalytic</note>
    </ligand>
</feature>
<dbReference type="EC" id="3.1.3.15" evidence="4 11"/>
<dbReference type="SUPFAM" id="SSF56655">
    <property type="entry name" value="Carbohydrate phosphatase"/>
    <property type="match status" value="1"/>
</dbReference>
<dbReference type="InterPro" id="IPR020583">
    <property type="entry name" value="Inositol_monoP_metal-BS"/>
</dbReference>
<evidence type="ECO:0000256" key="11">
    <source>
        <dbReference type="NCBIfam" id="TIGR02067"/>
    </source>
</evidence>
<evidence type="ECO:0000256" key="10">
    <source>
        <dbReference type="ARBA" id="ARBA00049158"/>
    </source>
</evidence>
<comment type="pathway">
    <text evidence="2">Amino-acid biosynthesis; L-histidine biosynthesis; L-histidine from 5-phospho-alpha-D-ribose 1-diphosphate: step 8/9.</text>
</comment>
<dbReference type="KEGG" id="tsph:KIH39_03785"/>
<dbReference type="FunFam" id="3.30.540.10:FF:000003">
    <property type="entry name" value="Inositol-1-monophosphatase"/>
    <property type="match status" value="1"/>
</dbReference>
<keyword evidence="6 12" id="KW-0479">Metal-binding</keyword>
<accession>A0A8E6ETZ3</accession>
<dbReference type="GO" id="GO:0046872">
    <property type="term" value="F:metal ion binding"/>
    <property type="evidence" value="ECO:0007669"/>
    <property type="project" value="UniProtKB-KW"/>
</dbReference>
<keyword evidence="7 13" id="KW-0378">Hydrolase</keyword>
<feature type="binding site" evidence="12">
    <location>
        <position position="210"/>
    </location>
    <ligand>
        <name>Mg(2+)</name>
        <dbReference type="ChEBI" id="CHEBI:18420"/>
        <label>1</label>
        <note>catalytic</note>
    </ligand>
</feature>
<evidence type="ECO:0000256" key="9">
    <source>
        <dbReference type="ARBA" id="ARBA00023102"/>
    </source>
</evidence>
<dbReference type="NCBIfam" id="TIGR02067">
    <property type="entry name" value="his_9_HisN"/>
    <property type="match status" value="1"/>
</dbReference>
<keyword evidence="9" id="KW-0368">Histidine biosynthesis</keyword>
<evidence type="ECO:0000256" key="3">
    <source>
        <dbReference type="ARBA" id="ARBA00009759"/>
    </source>
</evidence>
<dbReference type="InterPro" id="IPR011809">
    <property type="entry name" value="His_9_proposed"/>
</dbReference>
<dbReference type="InterPro" id="IPR000760">
    <property type="entry name" value="Inositol_monophosphatase-like"/>
</dbReference>
<evidence type="ECO:0000256" key="2">
    <source>
        <dbReference type="ARBA" id="ARBA00004970"/>
    </source>
</evidence>
<feature type="binding site" evidence="12">
    <location>
        <position position="69"/>
    </location>
    <ligand>
        <name>Mg(2+)</name>
        <dbReference type="ChEBI" id="CHEBI:18420"/>
        <label>1</label>
        <note>catalytic</note>
    </ligand>
</feature>
<feature type="binding site" evidence="12">
    <location>
        <position position="88"/>
    </location>
    <ligand>
        <name>Mg(2+)</name>
        <dbReference type="ChEBI" id="CHEBI:18420"/>
        <label>1</label>
        <note>catalytic</note>
    </ligand>
</feature>
<dbReference type="EMBL" id="CP074694">
    <property type="protein sequence ID" value="QVL33049.1"/>
    <property type="molecule type" value="Genomic_DNA"/>
</dbReference>
<dbReference type="Proteomes" id="UP000676194">
    <property type="component" value="Chromosome"/>
</dbReference>
<dbReference type="AlphaFoldDB" id="A0A8E6ETZ3"/>
<evidence type="ECO:0000256" key="7">
    <source>
        <dbReference type="ARBA" id="ARBA00022801"/>
    </source>
</evidence>